<dbReference type="PANTHER" id="PTHR47163:SF2">
    <property type="entry name" value="SI:DKEY-17M8.2"/>
    <property type="match status" value="1"/>
</dbReference>
<evidence type="ECO:0000313" key="1">
    <source>
        <dbReference type="EMBL" id="MFH4975039.1"/>
    </source>
</evidence>
<organism evidence="1 2">
    <name type="scientific">Gnathostoma spinigerum</name>
    <dbReference type="NCBI Taxonomy" id="75299"/>
    <lineage>
        <taxon>Eukaryota</taxon>
        <taxon>Metazoa</taxon>
        <taxon>Ecdysozoa</taxon>
        <taxon>Nematoda</taxon>
        <taxon>Chromadorea</taxon>
        <taxon>Rhabditida</taxon>
        <taxon>Spirurina</taxon>
        <taxon>Gnathostomatomorpha</taxon>
        <taxon>Gnathostomatoidea</taxon>
        <taxon>Gnathostomatidae</taxon>
        <taxon>Gnathostoma</taxon>
    </lineage>
</organism>
<accession>A0ABD6EA65</accession>
<dbReference type="EMBL" id="JBGFUD010000682">
    <property type="protein sequence ID" value="MFH4975039.1"/>
    <property type="molecule type" value="Genomic_DNA"/>
</dbReference>
<dbReference type="InterPro" id="IPR053164">
    <property type="entry name" value="IS1016-like_transposase"/>
</dbReference>
<dbReference type="AlphaFoldDB" id="A0ABD6EA65"/>
<proteinExistence type="predicted"/>
<name>A0ABD6EA65_9BILA</name>
<dbReference type="PANTHER" id="PTHR47163">
    <property type="entry name" value="DDE_TNP_IS1595 DOMAIN-CONTAINING PROTEIN"/>
    <property type="match status" value="1"/>
</dbReference>
<comment type="caution">
    <text evidence="1">The sequence shown here is derived from an EMBL/GenBank/DDBJ whole genome shotgun (WGS) entry which is preliminary data.</text>
</comment>
<dbReference type="Proteomes" id="UP001608902">
    <property type="component" value="Unassembled WGS sequence"/>
</dbReference>
<protein>
    <submittedName>
        <fullName evidence="1">Uncharacterized protein</fullName>
    </submittedName>
</protein>
<keyword evidence="2" id="KW-1185">Reference proteome</keyword>
<sequence>MSLAEVEWKCCFPLIVTPLVQLNEKLVQEQNCSELERDNGRKLAYVRNLGARLFRRRAEKIKSVRSTIRERKPAPTFIVPPQSLLTAAQVAEEKWTYCDLAEQCTAADAIKVLEWLAKRRLIRNAVTCKQCQQPYRLQHRTGRIDKFQWAHGGCRKSQSLREGSFFSRSHLSLHSLIRLMYGWAHGYPQHRAMTEAGLGDSSEHTAVDWFQFFRDICQQWCRANPSQVEELQGNSESLVDGINATQAFQKRCNFSIKRGGHRICGSLARGSSITAEKKLKRIFKTSAELLPSYLCEFIWREHVQGDPFASFLTAIAQFYPV</sequence>
<reference evidence="1 2" key="1">
    <citation type="submission" date="2024-08" db="EMBL/GenBank/DDBJ databases">
        <title>Gnathostoma spinigerum genome.</title>
        <authorList>
            <person name="Gonzalez-Bertolin B."/>
            <person name="Monzon S."/>
            <person name="Zaballos A."/>
            <person name="Jimenez P."/>
            <person name="Dekumyoy P."/>
            <person name="Varona S."/>
            <person name="Cuesta I."/>
            <person name="Sumanam S."/>
            <person name="Adisakwattana P."/>
            <person name="Gasser R.B."/>
            <person name="Hernandez-Gonzalez A."/>
            <person name="Young N.D."/>
            <person name="Perteguer M.J."/>
        </authorList>
    </citation>
    <scope>NUCLEOTIDE SEQUENCE [LARGE SCALE GENOMIC DNA]</scope>
    <source>
        <strain evidence="1">AL3</strain>
        <tissue evidence="1">Liver</tissue>
    </source>
</reference>
<gene>
    <name evidence="1" type="ORF">AB6A40_001748</name>
</gene>
<evidence type="ECO:0000313" key="2">
    <source>
        <dbReference type="Proteomes" id="UP001608902"/>
    </source>
</evidence>